<reference evidence="8" key="2">
    <citation type="submission" date="2023-05" db="EMBL/GenBank/DDBJ databases">
        <authorList>
            <consortium name="Lawrence Berkeley National Laboratory"/>
            <person name="Steindorff A."/>
            <person name="Hensen N."/>
            <person name="Bonometti L."/>
            <person name="Westerberg I."/>
            <person name="Brannstrom I.O."/>
            <person name="Guillou S."/>
            <person name="Cros-Aarteil S."/>
            <person name="Calhoun S."/>
            <person name="Haridas S."/>
            <person name="Kuo A."/>
            <person name="Mondo S."/>
            <person name="Pangilinan J."/>
            <person name="Riley R."/>
            <person name="Labutti K."/>
            <person name="Andreopoulos B."/>
            <person name="Lipzen A."/>
            <person name="Chen C."/>
            <person name="Yanf M."/>
            <person name="Daum C."/>
            <person name="Ng V."/>
            <person name="Clum A."/>
            <person name="Ohm R."/>
            <person name="Martin F."/>
            <person name="Silar P."/>
            <person name="Natvig D."/>
            <person name="Lalanne C."/>
            <person name="Gautier V."/>
            <person name="Ament-Velasquez S.L."/>
            <person name="Kruys A."/>
            <person name="Hutchinson M.I."/>
            <person name="Powell A.J."/>
            <person name="Barry K."/>
            <person name="Miller A.N."/>
            <person name="Grigoriev I.V."/>
            <person name="Debuchy R."/>
            <person name="Gladieux P."/>
            <person name="Thoren M.H."/>
            <person name="Johannesson H."/>
        </authorList>
    </citation>
    <scope>NUCLEOTIDE SEQUENCE</scope>
    <source>
        <strain evidence="8">CBS 538.74</strain>
    </source>
</reference>
<evidence type="ECO:0000256" key="4">
    <source>
        <dbReference type="ARBA" id="ARBA00023242"/>
    </source>
</evidence>
<dbReference type="InterPro" id="IPR045912">
    <property type="entry name" value="FOXJ2/3-like"/>
</dbReference>
<feature type="DNA-binding region" description="Fork-head" evidence="5">
    <location>
        <begin position="241"/>
        <end position="358"/>
    </location>
</feature>
<sequence>MATLSTMGAVYASPPQEVTRTSASPDPTDAEQQLVAGMSALQSHDNDSQRAYMPSHWSGCLEAPMGNDEFENYAIHRSPTLSSLQQSNSAQSSPRSWESPEQLGPTPWEAATEQLHSRYPGLDPQLSGYLHNGNIPTSFPVDSLPFVPTQSFSGSENEYQRARSQTEPYPAGYQTSSGDGYASTPESGPVLSPCSTTLTLAMEDGDPNSPTDDVNSQASTMVVLGSDHRYRGKKSPTAPEKGEEPYAKLIYRAFLSSPERAMTLQEIYQWFRENTEKGKDDTKGWQNSIRHNLSMNLAFTKRERRSSTTKDRESGSGISTSNPTDSKKSTEWYLEPWAISGVESTTRYRKGNQARRSATSHGGLTSHGYRGYAAARHHHHHHNSFGSRKSNAGGGGRMHRGGGTQQSLRSSTTAAATSHAQQIQQQQQQFHFSPHHPTASSSPFIHHLINDPASSSSPYSAPPSFFHHPPTTTTTTTTMDPAGLIEYDYPEAQLFPAPPASSSTSSSMEAARGAASSSEQSSAATMTDNEPVTPEPLAPLLPVPPYHHHPHGGGGDGRYGQGQGYGFVPVTVPGVYEEDVVMMGRYQQHTHHHQLHHHHDHHQGWEVVTGMEGVVVCGEEGPGGVSSWAGSEQGY</sequence>
<evidence type="ECO:0000256" key="1">
    <source>
        <dbReference type="ARBA" id="ARBA00023015"/>
    </source>
</evidence>
<dbReference type="Pfam" id="PF00250">
    <property type="entry name" value="Forkhead"/>
    <property type="match status" value="1"/>
</dbReference>
<reference evidence="8" key="1">
    <citation type="journal article" date="2023" name="Mol. Phylogenet. Evol.">
        <title>Genome-scale phylogeny and comparative genomics of the fungal order Sordariales.</title>
        <authorList>
            <person name="Hensen N."/>
            <person name="Bonometti L."/>
            <person name="Westerberg I."/>
            <person name="Brannstrom I.O."/>
            <person name="Guillou S."/>
            <person name="Cros-Aarteil S."/>
            <person name="Calhoun S."/>
            <person name="Haridas S."/>
            <person name="Kuo A."/>
            <person name="Mondo S."/>
            <person name="Pangilinan J."/>
            <person name="Riley R."/>
            <person name="LaButti K."/>
            <person name="Andreopoulos B."/>
            <person name="Lipzen A."/>
            <person name="Chen C."/>
            <person name="Yan M."/>
            <person name="Daum C."/>
            <person name="Ng V."/>
            <person name="Clum A."/>
            <person name="Steindorff A."/>
            <person name="Ohm R.A."/>
            <person name="Martin F."/>
            <person name="Silar P."/>
            <person name="Natvig D.O."/>
            <person name="Lalanne C."/>
            <person name="Gautier V."/>
            <person name="Ament-Velasquez S.L."/>
            <person name="Kruys A."/>
            <person name="Hutchinson M.I."/>
            <person name="Powell A.J."/>
            <person name="Barry K."/>
            <person name="Miller A.N."/>
            <person name="Grigoriev I.V."/>
            <person name="Debuchy R."/>
            <person name="Gladieux P."/>
            <person name="Hiltunen Thoren M."/>
            <person name="Johannesson H."/>
        </authorList>
    </citation>
    <scope>NUCLEOTIDE SEQUENCE</scope>
    <source>
        <strain evidence="8">CBS 538.74</strain>
    </source>
</reference>
<protein>
    <recommendedName>
        <fullName evidence="7">Fork-head domain-containing protein</fullName>
    </recommendedName>
</protein>
<evidence type="ECO:0000313" key="9">
    <source>
        <dbReference type="Proteomes" id="UP001302745"/>
    </source>
</evidence>
<feature type="compositionally biased region" description="Low complexity" evidence="6">
    <location>
        <begin position="452"/>
        <end position="478"/>
    </location>
</feature>
<dbReference type="EMBL" id="MU856905">
    <property type="protein sequence ID" value="KAK4154695.1"/>
    <property type="molecule type" value="Genomic_DNA"/>
</dbReference>
<gene>
    <name evidence="8" type="ORF">C8A00DRAFT_42572</name>
</gene>
<keyword evidence="3" id="KW-0804">Transcription</keyword>
<feature type="region of interest" description="Disordered" evidence="6">
    <location>
        <begin position="77"/>
        <end position="112"/>
    </location>
</feature>
<keyword evidence="2 5" id="KW-0238">DNA-binding</keyword>
<evidence type="ECO:0000256" key="2">
    <source>
        <dbReference type="ARBA" id="ARBA00023125"/>
    </source>
</evidence>
<feature type="domain" description="Fork-head" evidence="7">
    <location>
        <begin position="241"/>
        <end position="358"/>
    </location>
</feature>
<dbReference type="AlphaFoldDB" id="A0AAN6VQT4"/>
<feature type="compositionally biased region" description="Gly residues" evidence="6">
    <location>
        <begin position="552"/>
        <end position="561"/>
    </location>
</feature>
<feature type="compositionally biased region" description="Basic and acidic residues" evidence="6">
    <location>
        <begin position="305"/>
        <end position="314"/>
    </location>
</feature>
<dbReference type="GO" id="GO:0000978">
    <property type="term" value="F:RNA polymerase II cis-regulatory region sequence-specific DNA binding"/>
    <property type="evidence" value="ECO:0007669"/>
    <property type="project" value="TreeGrafter"/>
</dbReference>
<dbReference type="Proteomes" id="UP001302745">
    <property type="component" value="Unassembled WGS sequence"/>
</dbReference>
<dbReference type="SUPFAM" id="SSF46785">
    <property type="entry name" value="Winged helix' DNA-binding domain"/>
    <property type="match status" value="1"/>
</dbReference>
<evidence type="ECO:0000313" key="8">
    <source>
        <dbReference type="EMBL" id="KAK4154695.1"/>
    </source>
</evidence>
<dbReference type="PROSITE" id="PS00658">
    <property type="entry name" value="FORK_HEAD_2"/>
    <property type="match status" value="1"/>
</dbReference>
<comment type="subcellular location">
    <subcellularLocation>
        <location evidence="5">Nucleus</location>
    </subcellularLocation>
</comment>
<feature type="compositionally biased region" description="Polar residues" evidence="6">
    <location>
        <begin position="16"/>
        <end position="25"/>
    </location>
</feature>
<dbReference type="PANTHER" id="PTHR46078:SF2">
    <property type="entry name" value="FORK-HEAD DOMAIN-CONTAINING PROTEIN"/>
    <property type="match status" value="1"/>
</dbReference>
<feature type="compositionally biased region" description="Gly residues" evidence="6">
    <location>
        <begin position="392"/>
        <end position="404"/>
    </location>
</feature>
<feature type="region of interest" description="Disordered" evidence="6">
    <location>
        <begin position="149"/>
        <end position="194"/>
    </location>
</feature>
<dbReference type="SMART" id="SM00339">
    <property type="entry name" value="FH"/>
    <property type="match status" value="1"/>
</dbReference>
<feature type="compositionally biased region" description="Polar residues" evidence="6">
    <location>
        <begin position="149"/>
        <end position="178"/>
    </location>
</feature>
<feature type="region of interest" description="Disordered" evidence="6">
    <location>
        <begin position="1"/>
        <end position="29"/>
    </location>
</feature>
<keyword evidence="4 5" id="KW-0539">Nucleus</keyword>
<dbReference type="InterPro" id="IPR030456">
    <property type="entry name" value="TF_fork_head_CS_2"/>
</dbReference>
<dbReference type="PANTHER" id="PTHR46078">
    <property type="entry name" value="FORKHEAD BOX PROTEIN J2 FAMILY MEMBER"/>
    <property type="match status" value="1"/>
</dbReference>
<proteinExistence type="predicted"/>
<dbReference type="PROSITE" id="PS50039">
    <property type="entry name" value="FORK_HEAD_3"/>
    <property type="match status" value="1"/>
</dbReference>
<feature type="region of interest" description="Disordered" evidence="6">
    <location>
        <begin position="495"/>
        <end position="561"/>
    </location>
</feature>
<feature type="compositionally biased region" description="Pro residues" evidence="6">
    <location>
        <begin position="533"/>
        <end position="545"/>
    </location>
</feature>
<dbReference type="InterPro" id="IPR036390">
    <property type="entry name" value="WH_DNA-bd_sf"/>
</dbReference>
<feature type="region of interest" description="Disordered" evidence="6">
    <location>
        <begin position="298"/>
        <end position="329"/>
    </location>
</feature>
<feature type="compositionally biased region" description="Low complexity" evidence="6">
    <location>
        <begin position="500"/>
        <end position="524"/>
    </location>
</feature>
<dbReference type="InterPro" id="IPR036388">
    <property type="entry name" value="WH-like_DNA-bd_sf"/>
</dbReference>
<feature type="region of interest" description="Disordered" evidence="6">
    <location>
        <begin position="348"/>
        <end position="479"/>
    </location>
</feature>
<evidence type="ECO:0000259" key="7">
    <source>
        <dbReference type="PROSITE" id="PS50039"/>
    </source>
</evidence>
<dbReference type="GO" id="GO:0000981">
    <property type="term" value="F:DNA-binding transcription factor activity, RNA polymerase II-specific"/>
    <property type="evidence" value="ECO:0007669"/>
    <property type="project" value="TreeGrafter"/>
</dbReference>
<keyword evidence="9" id="KW-1185">Reference proteome</keyword>
<evidence type="ECO:0000256" key="6">
    <source>
        <dbReference type="SAM" id="MobiDB-lite"/>
    </source>
</evidence>
<comment type="caution">
    <text evidence="8">The sequence shown here is derived from an EMBL/GenBank/DDBJ whole genome shotgun (WGS) entry which is preliminary data.</text>
</comment>
<evidence type="ECO:0000256" key="3">
    <source>
        <dbReference type="ARBA" id="ARBA00023163"/>
    </source>
</evidence>
<keyword evidence="1" id="KW-0805">Transcription regulation</keyword>
<name>A0AAN6VQT4_9PEZI</name>
<feature type="compositionally biased region" description="Low complexity" evidence="6">
    <location>
        <begin position="81"/>
        <end position="93"/>
    </location>
</feature>
<dbReference type="InterPro" id="IPR001766">
    <property type="entry name" value="Fork_head_dom"/>
</dbReference>
<feature type="compositionally biased region" description="Polar residues" evidence="6">
    <location>
        <begin position="354"/>
        <end position="363"/>
    </location>
</feature>
<dbReference type="GO" id="GO:0005634">
    <property type="term" value="C:nucleus"/>
    <property type="evidence" value="ECO:0007669"/>
    <property type="project" value="UniProtKB-SubCell"/>
</dbReference>
<evidence type="ECO:0000256" key="5">
    <source>
        <dbReference type="PROSITE-ProRule" id="PRU00089"/>
    </source>
</evidence>
<feature type="compositionally biased region" description="Low complexity" evidence="6">
    <location>
        <begin position="405"/>
        <end position="429"/>
    </location>
</feature>
<organism evidence="8 9">
    <name type="scientific">Chaetomidium leptoderma</name>
    <dbReference type="NCBI Taxonomy" id="669021"/>
    <lineage>
        <taxon>Eukaryota</taxon>
        <taxon>Fungi</taxon>
        <taxon>Dikarya</taxon>
        <taxon>Ascomycota</taxon>
        <taxon>Pezizomycotina</taxon>
        <taxon>Sordariomycetes</taxon>
        <taxon>Sordariomycetidae</taxon>
        <taxon>Sordariales</taxon>
        <taxon>Chaetomiaceae</taxon>
        <taxon>Chaetomidium</taxon>
    </lineage>
</organism>
<accession>A0AAN6VQT4</accession>
<dbReference type="Gene3D" id="1.10.10.10">
    <property type="entry name" value="Winged helix-like DNA-binding domain superfamily/Winged helix DNA-binding domain"/>
    <property type="match status" value="1"/>
</dbReference>